<dbReference type="Proteomes" id="UP001290455">
    <property type="component" value="Unassembled WGS sequence"/>
</dbReference>
<dbReference type="SUPFAM" id="SSF54637">
    <property type="entry name" value="Thioesterase/thiol ester dehydrase-isomerase"/>
    <property type="match status" value="1"/>
</dbReference>
<evidence type="ECO:0000256" key="5">
    <source>
        <dbReference type="ARBA" id="ARBA00022490"/>
    </source>
</evidence>
<comment type="catalytic activity">
    <reaction evidence="13">
        <text>(5Z,8Z,11Z,14Z)-eicosatetraenoyl-CoA + H2O = (5Z,8Z,11Z,14Z)-eicosatetraenoate + CoA + H(+)</text>
        <dbReference type="Rhea" id="RHEA:40151"/>
        <dbReference type="ChEBI" id="CHEBI:15377"/>
        <dbReference type="ChEBI" id="CHEBI:15378"/>
        <dbReference type="ChEBI" id="CHEBI:32395"/>
        <dbReference type="ChEBI" id="CHEBI:57287"/>
        <dbReference type="ChEBI" id="CHEBI:57368"/>
    </reaction>
    <physiologicalReaction direction="left-to-right" evidence="13">
        <dbReference type="Rhea" id="RHEA:40152"/>
    </physiologicalReaction>
</comment>
<keyword evidence="26" id="KW-1185">Reference proteome</keyword>
<evidence type="ECO:0000256" key="12">
    <source>
        <dbReference type="ARBA" id="ARBA00023273"/>
    </source>
</evidence>
<dbReference type="InterPro" id="IPR003736">
    <property type="entry name" value="PAAI_dom"/>
</dbReference>
<dbReference type="Pfam" id="PF03061">
    <property type="entry name" value="4HBT"/>
    <property type="match status" value="1"/>
</dbReference>
<sequence>MKEKLQQLFDTCIEDATTEELEVLNQLLEGFNKKKLNLNSSYIGGLLHMERTIQDQVCELTIPITPLLDNSLGIVHGGITATVIDTAMGTLANSLLPSGYGAVTTQLNVHYLTVGKGDYLTCRAEIDHKGSKTMVISSDVFRSDGKKIAQASGSFFVIEKENRMNKNQK</sequence>
<evidence type="ECO:0000256" key="22">
    <source>
        <dbReference type="ARBA" id="ARBA00048074"/>
    </source>
</evidence>
<comment type="similarity">
    <text evidence="15">Belongs to the THEM4/THEM5 thioesterase family.</text>
</comment>
<accession>A0ABU5IU52</accession>
<comment type="catalytic activity">
    <reaction evidence="23">
        <text>tetradecanoyl-CoA + H2O = tetradecanoate + CoA + H(+)</text>
        <dbReference type="Rhea" id="RHEA:40119"/>
        <dbReference type="ChEBI" id="CHEBI:15377"/>
        <dbReference type="ChEBI" id="CHEBI:15378"/>
        <dbReference type="ChEBI" id="CHEBI:30807"/>
        <dbReference type="ChEBI" id="CHEBI:57287"/>
        <dbReference type="ChEBI" id="CHEBI:57385"/>
    </reaction>
    <physiologicalReaction direction="left-to-right" evidence="23">
        <dbReference type="Rhea" id="RHEA:40120"/>
    </physiologicalReaction>
</comment>
<evidence type="ECO:0000256" key="3">
    <source>
        <dbReference type="ARBA" id="ARBA00004632"/>
    </source>
</evidence>
<evidence type="ECO:0000256" key="6">
    <source>
        <dbReference type="ARBA" id="ARBA00022703"/>
    </source>
</evidence>
<gene>
    <name evidence="25" type="ORF">SM124_02775</name>
</gene>
<keyword evidence="8" id="KW-0276">Fatty acid metabolism</keyword>
<comment type="catalytic activity">
    <reaction evidence="14">
        <text>(9Z)-octadecenoyl-CoA + H2O = (9Z)-octadecenoate + CoA + H(+)</text>
        <dbReference type="Rhea" id="RHEA:40139"/>
        <dbReference type="ChEBI" id="CHEBI:15377"/>
        <dbReference type="ChEBI" id="CHEBI:15378"/>
        <dbReference type="ChEBI" id="CHEBI:30823"/>
        <dbReference type="ChEBI" id="CHEBI:57287"/>
        <dbReference type="ChEBI" id="CHEBI:57387"/>
    </reaction>
    <physiologicalReaction direction="left-to-right" evidence="14">
        <dbReference type="Rhea" id="RHEA:40140"/>
    </physiologicalReaction>
</comment>
<evidence type="ECO:0000256" key="10">
    <source>
        <dbReference type="ARBA" id="ARBA00023098"/>
    </source>
</evidence>
<comment type="subcellular location">
    <subcellularLocation>
        <location evidence="3">Cell projection</location>
        <location evidence="3">Ruffle membrane</location>
    </subcellularLocation>
    <subcellularLocation>
        <location evidence="2">Cytoplasm</location>
    </subcellularLocation>
    <subcellularLocation>
        <location evidence="1">Membrane</location>
        <topology evidence="1">Peripheral membrane protein</topology>
    </subcellularLocation>
</comment>
<proteinExistence type="inferred from homology"/>
<dbReference type="PANTHER" id="PTHR12418:SF19">
    <property type="entry name" value="ACYL-COENZYME A THIOESTERASE THEM4"/>
    <property type="match status" value="1"/>
</dbReference>
<evidence type="ECO:0000256" key="21">
    <source>
        <dbReference type="ARBA" id="ARBA00047969"/>
    </source>
</evidence>
<evidence type="ECO:0000256" key="17">
    <source>
        <dbReference type="ARBA" id="ARBA00040123"/>
    </source>
</evidence>
<keyword evidence="10" id="KW-0443">Lipid metabolism</keyword>
<dbReference type="EMBL" id="JAXOFX010000001">
    <property type="protein sequence ID" value="MDZ5470667.1"/>
    <property type="molecule type" value="Genomic_DNA"/>
</dbReference>
<evidence type="ECO:0000256" key="14">
    <source>
        <dbReference type="ARBA" id="ARBA00037002"/>
    </source>
</evidence>
<organism evidence="25 26">
    <name type="scientific">Robertmurraya mangrovi</name>
    <dbReference type="NCBI Taxonomy" id="3098077"/>
    <lineage>
        <taxon>Bacteria</taxon>
        <taxon>Bacillati</taxon>
        <taxon>Bacillota</taxon>
        <taxon>Bacilli</taxon>
        <taxon>Bacillales</taxon>
        <taxon>Bacillaceae</taxon>
        <taxon>Robertmurraya</taxon>
    </lineage>
</organism>
<dbReference type="PANTHER" id="PTHR12418">
    <property type="entry name" value="ACYL-COENZYME A THIOESTERASE THEM4"/>
    <property type="match status" value="1"/>
</dbReference>
<feature type="domain" description="Thioesterase" evidence="24">
    <location>
        <begin position="73"/>
        <end position="148"/>
    </location>
</feature>
<comment type="catalytic activity">
    <reaction evidence="19">
        <text>octanoyl-CoA + H2O = octanoate + CoA + H(+)</text>
        <dbReference type="Rhea" id="RHEA:30143"/>
        <dbReference type="ChEBI" id="CHEBI:15377"/>
        <dbReference type="ChEBI" id="CHEBI:15378"/>
        <dbReference type="ChEBI" id="CHEBI:25646"/>
        <dbReference type="ChEBI" id="CHEBI:57287"/>
        <dbReference type="ChEBI" id="CHEBI:57386"/>
    </reaction>
    <physiologicalReaction direction="left-to-right" evidence="19">
        <dbReference type="Rhea" id="RHEA:30144"/>
    </physiologicalReaction>
</comment>
<evidence type="ECO:0000256" key="20">
    <source>
        <dbReference type="ARBA" id="ARBA00047734"/>
    </source>
</evidence>
<evidence type="ECO:0000256" key="19">
    <source>
        <dbReference type="ARBA" id="ARBA00047588"/>
    </source>
</evidence>
<evidence type="ECO:0000256" key="1">
    <source>
        <dbReference type="ARBA" id="ARBA00004170"/>
    </source>
</evidence>
<keyword evidence="5" id="KW-0963">Cytoplasm</keyword>
<comment type="catalytic activity">
    <reaction evidence="21">
        <text>decanoyl-CoA + H2O = decanoate + CoA + H(+)</text>
        <dbReference type="Rhea" id="RHEA:40059"/>
        <dbReference type="ChEBI" id="CHEBI:15377"/>
        <dbReference type="ChEBI" id="CHEBI:15378"/>
        <dbReference type="ChEBI" id="CHEBI:27689"/>
        <dbReference type="ChEBI" id="CHEBI:57287"/>
        <dbReference type="ChEBI" id="CHEBI:61430"/>
    </reaction>
    <physiologicalReaction direction="left-to-right" evidence="21">
        <dbReference type="Rhea" id="RHEA:40060"/>
    </physiologicalReaction>
</comment>
<dbReference type="NCBIfam" id="TIGR00369">
    <property type="entry name" value="unchar_dom_1"/>
    <property type="match status" value="1"/>
</dbReference>
<evidence type="ECO:0000256" key="13">
    <source>
        <dbReference type="ARBA" id="ARBA00035852"/>
    </source>
</evidence>
<keyword evidence="6" id="KW-0053">Apoptosis</keyword>
<evidence type="ECO:0000313" key="26">
    <source>
        <dbReference type="Proteomes" id="UP001290455"/>
    </source>
</evidence>
<dbReference type="InterPro" id="IPR052365">
    <property type="entry name" value="THEM4/THEM5_acyl-CoA_thioest"/>
</dbReference>
<keyword evidence="7 25" id="KW-0378">Hydrolase</keyword>
<dbReference type="EC" id="3.1.2.2" evidence="16"/>
<protein>
    <recommendedName>
        <fullName evidence="17">Acyl-coenzyme A thioesterase THEM4</fullName>
        <ecNumber evidence="16">3.1.2.2</ecNumber>
    </recommendedName>
    <alternativeName>
        <fullName evidence="18">Thioesterase superfamily member 4</fullName>
    </alternativeName>
</protein>
<comment type="catalytic activity">
    <reaction evidence="20">
        <text>hexadecanoyl-CoA + H2O = hexadecanoate + CoA + H(+)</text>
        <dbReference type="Rhea" id="RHEA:16645"/>
        <dbReference type="ChEBI" id="CHEBI:7896"/>
        <dbReference type="ChEBI" id="CHEBI:15377"/>
        <dbReference type="ChEBI" id="CHEBI:15378"/>
        <dbReference type="ChEBI" id="CHEBI:57287"/>
        <dbReference type="ChEBI" id="CHEBI:57379"/>
        <dbReference type="EC" id="3.1.2.2"/>
    </reaction>
    <physiologicalReaction direction="left-to-right" evidence="20">
        <dbReference type="Rhea" id="RHEA:16646"/>
    </physiologicalReaction>
</comment>
<dbReference type="Gene3D" id="3.10.129.10">
    <property type="entry name" value="Hotdog Thioesterase"/>
    <property type="match status" value="1"/>
</dbReference>
<evidence type="ECO:0000256" key="23">
    <source>
        <dbReference type="ARBA" id="ARBA00048180"/>
    </source>
</evidence>
<evidence type="ECO:0000256" key="8">
    <source>
        <dbReference type="ARBA" id="ARBA00022832"/>
    </source>
</evidence>
<evidence type="ECO:0000256" key="11">
    <source>
        <dbReference type="ARBA" id="ARBA00023136"/>
    </source>
</evidence>
<dbReference type="RefSeq" id="WP_322444959.1">
    <property type="nucleotide sequence ID" value="NZ_JAXOFX010000001.1"/>
</dbReference>
<evidence type="ECO:0000256" key="2">
    <source>
        <dbReference type="ARBA" id="ARBA00004496"/>
    </source>
</evidence>
<dbReference type="InterPro" id="IPR029069">
    <property type="entry name" value="HotDog_dom_sf"/>
</dbReference>
<comment type="catalytic activity">
    <reaction evidence="22">
        <text>dodecanoyl-CoA + H2O = dodecanoate + CoA + H(+)</text>
        <dbReference type="Rhea" id="RHEA:30135"/>
        <dbReference type="ChEBI" id="CHEBI:15377"/>
        <dbReference type="ChEBI" id="CHEBI:15378"/>
        <dbReference type="ChEBI" id="CHEBI:18262"/>
        <dbReference type="ChEBI" id="CHEBI:57287"/>
        <dbReference type="ChEBI" id="CHEBI:57375"/>
    </reaction>
    <physiologicalReaction direction="left-to-right" evidence="22">
        <dbReference type="Rhea" id="RHEA:30136"/>
    </physiologicalReaction>
</comment>
<evidence type="ECO:0000256" key="9">
    <source>
        <dbReference type="ARBA" id="ARBA00022946"/>
    </source>
</evidence>
<evidence type="ECO:0000256" key="15">
    <source>
        <dbReference type="ARBA" id="ARBA00038456"/>
    </source>
</evidence>
<evidence type="ECO:0000256" key="4">
    <source>
        <dbReference type="ARBA" id="ARBA00022475"/>
    </source>
</evidence>
<keyword evidence="11" id="KW-0472">Membrane</keyword>
<dbReference type="InterPro" id="IPR006683">
    <property type="entry name" value="Thioestr_dom"/>
</dbReference>
<reference evidence="25 26" key="1">
    <citation type="submission" date="2023-11" db="EMBL/GenBank/DDBJ databases">
        <title>Bacillus jintuensis, isolated from a mudflat on the Beibu Gulf coast.</title>
        <authorList>
            <person name="Li M."/>
        </authorList>
    </citation>
    <scope>NUCLEOTIDE SEQUENCE [LARGE SCALE GENOMIC DNA]</scope>
    <source>
        <strain evidence="25 26">31A1R</strain>
    </source>
</reference>
<name>A0ABU5IU52_9BACI</name>
<keyword evidence="12" id="KW-0966">Cell projection</keyword>
<dbReference type="GO" id="GO:0016787">
    <property type="term" value="F:hydrolase activity"/>
    <property type="evidence" value="ECO:0007669"/>
    <property type="project" value="UniProtKB-KW"/>
</dbReference>
<evidence type="ECO:0000256" key="16">
    <source>
        <dbReference type="ARBA" id="ARBA00038848"/>
    </source>
</evidence>
<evidence type="ECO:0000256" key="7">
    <source>
        <dbReference type="ARBA" id="ARBA00022801"/>
    </source>
</evidence>
<evidence type="ECO:0000313" key="25">
    <source>
        <dbReference type="EMBL" id="MDZ5470667.1"/>
    </source>
</evidence>
<comment type="caution">
    <text evidence="25">The sequence shown here is derived from an EMBL/GenBank/DDBJ whole genome shotgun (WGS) entry which is preliminary data.</text>
</comment>
<dbReference type="CDD" id="cd03443">
    <property type="entry name" value="PaaI_thioesterase"/>
    <property type="match status" value="1"/>
</dbReference>
<keyword evidence="4" id="KW-1003">Cell membrane</keyword>
<evidence type="ECO:0000259" key="24">
    <source>
        <dbReference type="Pfam" id="PF03061"/>
    </source>
</evidence>
<evidence type="ECO:0000256" key="18">
    <source>
        <dbReference type="ARBA" id="ARBA00043210"/>
    </source>
</evidence>
<keyword evidence="9" id="KW-0809">Transit peptide</keyword>